<dbReference type="GO" id="GO:0016314">
    <property type="term" value="F:phosphatidylinositol-3,4,5-trisphosphate 3-phosphatase activity"/>
    <property type="evidence" value="ECO:0007669"/>
    <property type="project" value="TreeGrafter"/>
</dbReference>
<keyword evidence="1" id="KW-0378">Hydrolase</keyword>
<evidence type="ECO:0000259" key="3">
    <source>
        <dbReference type="PROSITE" id="PS51181"/>
    </source>
</evidence>
<dbReference type="InterPro" id="IPR051281">
    <property type="entry name" value="Dual-spec_lipid-protein_phosph"/>
</dbReference>
<dbReference type="EMBL" id="GL945429">
    <property type="protein sequence ID" value="EGO29391.1"/>
    <property type="molecule type" value="Genomic_DNA"/>
</dbReference>
<dbReference type="PANTHER" id="PTHR12305:SF81">
    <property type="entry name" value="PHOSPHATIDYLINOSITOL 3,4,5-TRISPHOSPHATE 3-PHOSPHATASE AND DUAL-SPECIFICITY PROTEIN PHOSPHATASE PTEN"/>
    <property type="match status" value="1"/>
</dbReference>
<dbReference type="AlphaFoldDB" id="F8NGQ8"/>
<dbReference type="GO" id="GO:0043491">
    <property type="term" value="P:phosphatidylinositol 3-kinase/protein kinase B signal transduction"/>
    <property type="evidence" value="ECO:0007669"/>
    <property type="project" value="TreeGrafter"/>
</dbReference>
<evidence type="ECO:0000313" key="4">
    <source>
        <dbReference type="EMBL" id="EGO29391.1"/>
    </source>
</evidence>
<dbReference type="Proteomes" id="UP000008064">
    <property type="component" value="Unassembled WGS sequence"/>
</dbReference>
<dbReference type="GO" id="GO:0005886">
    <property type="term" value="C:plasma membrane"/>
    <property type="evidence" value="ECO:0007669"/>
    <property type="project" value="TreeGrafter"/>
</dbReference>
<dbReference type="InterPro" id="IPR029023">
    <property type="entry name" value="Tensin_phosphatase"/>
</dbReference>
<dbReference type="SUPFAM" id="SSF52799">
    <property type="entry name" value="(Phosphotyrosine protein) phosphatases II"/>
    <property type="match status" value="1"/>
</dbReference>
<dbReference type="HOGENOM" id="CLU_026170_0_0_1"/>
<feature type="region of interest" description="Disordered" evidence="2">
    <location>
        <begin position="223"/>
        <end position="271"/>
    </location>
</feature>
<evidence type="ECO:0000256" key="1">
    <source>
        <dbReference type="ARBA" id="ARBA00022801"/>
    </source>
</evidence>
<dbReference type="RefSeq" id="XP_007313633.1">
    <property type="nucleotide sequence ID" value="XM_007313571.1"/>
</dbReference>
<dbReference type="GeneID" id="18809077"/>
<reference evidence="4" key="1">
    <citation type="submission" date="2011-04" db="EMBL/GenBank/DDBJ databases">
        <title>Evolution of plant cell wall degrading machinery underlies the functional diversity of forest fungi.</title>
        <authorList>
            <consortium name="US DOE Joint Genome Institute (JGI-PGF)"/>
            <person name="Eastwood D.C."/>
            <person name="Floudas D."/>
            <person name="Binder M."/>
            <person name="Majcherczyk A."/>
            <person name="Schneider P."/>
            <person name="Aerts A."/>
            <person name="Asiegbu F.O."/>
            <person name="Baker S.E."/>
            <person name="Barry K."/>
            <person name="Bendiksby M."/>
            <person name="Blumentritt M."/>
            <person name="Coutinho P.M."/>
            <person name="Cullen D."/>
            <person name="Cullen D."/>
            <person name="Gathman A."/>
            <person name="Goodell B."/>
            <person name="Henrissat B."/>
            <person name="Ihrmark K."/>
            <person name="Kauserud H."/>
            <person name="Kohler A."/>
            <person name="LaButti K."/>
            <person name="Lapidus A."/>
            <person name="Lavin J.L."/>
            <person name="Lee Y.-H."/>
            <person name="Lindquist E."/>
            <person name="Lilly W."/>
            <person name="Lucas S."/>
            <person name="Morin E."/>
            <person name="Murat C."/>
            <person name="Oguiza J.A."/>
            <person name="Park J."/>
            <person name="Pisabarro A.G."/>
            <person name="Riley R."/>
            <person name="Rosling A."/>
            <person name="Salamov A."/>
            <person name="Schmidt O."/>
            <person name="Schmutz J."/>
            <person name="Skrede I."/>
            <person name="Stenlid J."/>
            <person name="Wiebenga A."/>
            <person name="Xie X."/>
            <person name="Kues U."/>
            <person name="Hibbett D.S."/>
            <person name="Hoffmeister D."/>
            <person name="Hogberg N."/>
            <person name="Martin F."/>
            <person name="Grigoriev I.V."/>
            <person name="Watkinson S.C."/>
        </authorList>
    </citation>
    <scope>NUCLEOTIDE SEQUENCE</scope>
    <source>
        <strain evidence="4">S7.9</strain>
    </source>
</reference>
<protein>
    <recommendedName>
        <fullName evidence="3">Phosphatase tensin-type domain-containing protein</fullName>
    </recommendedName>
</protein>
<dbReference type="GO" id="GO:0051896">
    <property type="term" value="P:regulation of phosphatidylinositol 3-kinase/protein kinase B signal transduction"/>
    <property type="evidence" value="ECO:0007669"/>
    <property type="project" value="TreeGrafter"/>
</dbReference>
<dbReference type="GO" id="GO:0004725">
    <property type="term" value="F:protein tyrosine phosphatase activity"/>
    <property type="evidence" value="ECO:0007669"/>
    <property type="project" value="TreeGrafter"/>
</dbReference>
<name>F8NGQ8_SERL9</name>
<dbReference type="GO" id="GO:0042995">
    <property type="term" value="C:cell projection"/>
    <property type="evidence" value="ECO:0007669"/>
    <property type="project" value="TreeGrafter"/>
</dbReference>
<dbReference type="PANTHER" id="PTHR12305">
    <property type="entry name" value="PHOSPHATASE WITH HOMOLOGY TO TENSIN"/>
    <property type="match status" value="1"/>
</dbReference>
<dbReference type="KEGG" id="sla:SERLADRAFT_345845"/>
<dbReference type="GO" id="GO:0048870">
    <property type="term" value="P:cell motility"/>
    <property type="evidence" value="ECO:0007669"/>
    <property type="project" value="TreeGrafter"/>
</dbReference>
<dbReference type="GO" id="GO:0005634">
    <property type="term" value="C:nucleus"/>
    <property type="evidence" value="ECO:0007669"/>
    <property type="project" value="TreeGrafter"/>
</dbReference>
<proteinExistence type="predicted"/>
<dbReference type="OrthoDB" id="5632at2759"/>
<feature type="compositionally biased region" description="Basic and acidic residues" evidence="2">
    <location>
        <begin position="223"/>
        <end position="249"/>
    </location>
</feature>
<organism>
    <name type="scientific">Serpula lacrymans var. lacrymans (strain S7.9)</name>
    <name type="common">Dry rot fungus</name>
    <dbReference type="NCBI Taxonomy" id="578457"/>
    <lineage>
        <taxon>Eukaryota</taxon>
        <taxon>Fungi</taxon>
        <taxon>Dikarya</taxon>
        <taxon>Basidiomycota</taxon>
        <taxon>Agaricomycotina</taxon>
        <taxon>Agaricomycetes</taxon>
        <taxon>Agaricomycetidae</taxon>
        <taxon>Boletales</taxon>
        <taxon>Coniophorineae</taxon>
        <taxon>Serpulaceae</taxon>
        <taxon>Serpula</taxon>
    </lineage>
</organism>
<dbReference type="GO" id="GO:0046856">
    <property type="term" value="P:phosphatidylinositol dephosphorylation"/>
    <property type="evidence" value="ECO:0007669"/>
    <property type="project" value="TreeGrafter"/>
</dbReference>
<dbReference type="InterPro" id="IPR029021">
    <property type="entry name" value="Prot-tyrosine_phosphatase-like"/>
</dbReference>
<dbReference type="Gene3D" id="3.90.190.10">
    <property type="entry name" value="Protein tyrosine phosphatase superfamily"/>
    <property type="match status" value="1"/>
</dbReference>
<sequence>MTDYIRRLVSGNKARFKDGKLNLELDLVYITDQVIVMGYPAIGLEGLYRNRREDAKKFLEHRHGNNFWVFNFCPVKENAYPASVFDGRVSRYPFPDHQCVLECSSAPPLALLPLVSREINAWLSESRDRVVALHCKGAHSQISIFDYTILISCAFFKSAGKGRSGTLACTYLLSLDVSPSAPRLERSYSAKEWARVRADEWMEVMPDDNDTSQGEDKKDILHSLIDDDRSQVEENGKNKNGHEIHESHSENSAALAPSSPTHDRTELGTMKILPTSLKDVLDLHTSRRMQSPSPSSKGKQGVSIPSQRRWLYYWSLLLANQGPLDFWPISTPSTRDAPSPKVRLSQIKLRMRELSGLKLQLIKAASMVMDRAGYGRKGYEKGHVWASLARYDDEMVEGLEKFERLTRHESGNIGKRNTESGHIGDEKLEEFFADGTWDNQKMVHSFARMGPVGELSVQKGESSDAEKTVTYILQPLSRASWVKIRNEIPREQPNGLVDNSVPSEANSMYDATQVSHEDGIILEANREVRIKLYMGQVFMGWLWIIPAFHIPRASPQDNSITRLLFTRKDIDFPLGIGSSLVDVEVTLEWCSELEASQLVDSVASDASKEASEPAEMASDIPAIATRSVEAKQAAGD</sequence>
<evidence type="ECO:0000256" key="2">
    <source>
        <dbReference type="SAM" id="MobiDB-lite"/>
    </source>
</evidence>
<accession>F8NGQ8</accession>
<dbReference type="PROSITE" id="PS51181">
    <property type="entry name" value="PPASE_TENSIN"/>
    <property type="match status" value="1"/>
</dbReference>
<gene>
    <name evidence="4" type="ORF">SERLADRAFT_345845</name>
</gene>
<dbReference type="GO" id="GO:0005829">
    <property type="term" value="C:cytosol"/>
    <property type="evidence" value="ECO:0007669"/>
    <property type="project" value="TreeGrafter"/>
</dbReference>
<feature type="domain" description="Phosphatase tensin-type" evidence="3">
    <location>
        <begin position="16"/>
        <end position="321"/>
    </location>
</feature>